<evidence type="ECO:0000256" key="14">
    <source>
        <dbReference type="ARBA" id="ARBA00023098"/>
    </source>
</evidence>
<evidence type="ECO:0000256" key="2">
    <source>
        <dbReference type="ARBA" id="ARBA00001974"/>
    </source>
</evidence>
<evidence type="ECO:0000256" key="12">
    <source>
        <dbReference type="ARBA" id="ARBA00023002"/>
    </source>
</evidence>
<keyword evidence="14" id="KW-0443">Lipid metabolism</keyword>
<comment type="cofactor">
    <cofactor evidence="1">
        <name>FMN</name>
        <dbReference type="ChEBI" id="CHEBI:58210"/>
    </cofactor>
</comment>
<keyword evidence="16" id="KW-1207">Sterol metabolism</keyword>
<dbReference type="Proteomes" id="UP001172681">
    <property type="component" value="Unassembled WGS sequence"/>
</dbReference>
<dbReference type="GO" id="GO:0003958">
    <property type="term" value="F:NADPH-hemoprotein reductase activity"/>
    <property type="evidence" value="ECO:0007669"/>
    <property type="project" value="UniProtKB-EC"/>
</dbReference>
<sequence>MSFTLVEFSRLARLPELLRQLIKNPGLDDLLILAILLAGSITYFGCGIIWDKPDPYHYKWFERPQAGASVPGAATKATRNIAQSLAETGHQAVIFWGSQSGTAEGFAHRLARDFHGRLKLEVLVADVSDYDHHTIAELSESQYAIFIMSTYGEGDPSDNSTSFLSWLQSKPQVSFANLRYAAFGCGNSNYKRYNAVIDTVVASLQGLGAQKILPVGKADEAQGSTDEDFMEWKTSLLHEFCTQLGLTESEPVYEPAIKIVFDESIDSSGIYLGEPLKQSSTEVSTGPSTAIVPLPITSAQELLSDTSEMRSCLHLEINLSEHPEVKYKTGDHLAVRPINPISEVKALVDVLGLRGREDIPIMIQRSESTSEKLNLPSPTTISALFSHYLEICAPVSRETAMSLAQIASSSSAKDQLLALASDKSVFSAFLAKTHITFNRLLRHIQGVDPSASWSSLPLSFVIESLRPMQSRYYSISSSSITSPRRAAITVANNPKPLLGENATFIPGLASTYLSTFTSDGPSPLSALYPPIVNPSLPITTNSASTSILHASIRHSTFKLPASLSLPIIMVAAGTGIAPFRAFIHERARLARLQGHRGPVGRMILIFGCRHPDQDLLYKEDLEQLQSSLPGLDIVYAFSRVEGQKKVYVQDRVAERQDDLVDMLLKEDAALYLCGSAAMAREVGKRLGEGVKEARSYDDDRLNNWRRERKRLKRWQEDVWG</sequence>
<keyword evidence="12 19" id="KW-0560">Oxidoreductase</keyword>
<dbReference type="PRINTS" id="PR00369">
    <property type="entry name" value="FLAVODOXIN"/>
</dbReference>
<evidence type="ECO:0000256" key="1">
    <source>
        <dbReference type="ARBA" id="ARBA00001917"/>
    </source>
</evidence>
<dbReference type="SUPFAM" id="SSF63380">
    <property type="entry name" value="Riboflavin synthase domain-like"/>
    <property type="match status" value="1"/>
</dbReference>
<dbReference type="GO" id="GO:0016126">
    <property type="term" value="P:sterol biosynthetic process"/>
    <property type="evidence" value="ECO:0007669"/>
    <property type="project" value="UniProtKB-KW"/>
</dbReference>
<keyword evidence="5" id="KW-0288">FMN</keyword>
<dbReference type="FunFam" id="3.40.50.360:FF:000036">
    <property type="entry name" value="NADPH--cytochrome P450 reductase"/>
    <property type="match status" value="1"/>
</dbReference>
<feature type="domain" description="Flavodoxin-like" evidence="20">
    <location>
        <begin position="92"/>
        <end position="237"/>
    </location>
</feature>
<evidence type="ECO:0000256" key="9">
    <source>
        <dbReference type="ARBA" id="ARBA00022857"/>
    </source>
</evidence>
<dbReference type="InterPro" id="IPR001433">
    <property type="entry name" value="OxRdtase_FAD/NAD-bd"/>
</dbReference>
<keyword evidence="4" id="KW-0285">Flavoprotein</keyword>
<dbReference type="GO" id="GO:0050660">
    <property type="term" value="F:flavin adenine dinucleotide binding"/>
    <property type="evidence" value="ECO:0007669"/>
    <property type="project" value="TreeGrafter"/>
</dbReference>
<keyword evidence="17" id="KW-0753">Steroid metabolism</keyword>
<dbReference type="PRINTS" id="PR00371">
    <property type="entry name" value="FPNCR"/>
</dbReference>
<dbReference type="InterPro" id="IPR029039">
    <property type="entry name" value="Flavoprotein-like_sf"/>
</dbReference>
<dbReference type="SUPFAM" id="SSF52343">
    <property type="entry name" value="Ferredoxin reductase-like, C-terminal NADP-linked domain"/>
    <property type="match status" value="1"/>
</dbReference>
<dbReference type="GO" id="GO:0005789">
    <property type="term" value="C:endoplasmic reticulum membrane"/>
    <property type="evidence" value="ECO:0007669"/>
    <property type="project" value="UniProtKB-SubCell"/>
</dbReference>
<evidence type="ECO:0000256" key="10">
    <source>
        <dbReference type="ARBA" id="ARBA00022955"/>
    </source>
</evidence>
<dbReference type="PROSITE" id="PS50902">
    <property type="entry name" value="FLAVODOXIN_LIKE"/>
    <property type="match status" value="1"/>
</dbReference>
<dbReference type="PANTHER" id="PTHR19384:SF108">
    <property type="entry name" value="NADPH--CYTOCHROME P450 REDUCTASE"/>
    <property type="match status" value="1"/>
</dbReference>
<keyword evidence="9 19" id="KW-0521">NADP</keyword>
<feature type="domain" description="FAD-binding FR-type" evidence="21">
    <location>
        <begin position="289"/>
        <end position="537"/>
    </location>
</feature>
<evidence type="ECO:0000313" key="23">
    <source>
        <dbReference type="Proteomes" id="UP001172681"/>
    </source>
</evidence>
<evidence type="ECO:0000313" key="22">
    <source>
        <dbReference type="EMBL" id="KAJ9622836.1"/>
    </source>
</evidence>
<evidence type="ECO:0000256" key="19">
    <source>
        <dbReference type="PIRNR" id="PIRNR000208"/>
    </source>
</evidence>
<proteinExistence type="inferred from homology"/>
<dbReference type="Gene3D" id="3.40.50.360">
    <property type="match status" value="1"/>
</dbReference>
<dbReference type="Pfam" id="PF00667">
    <property type="entry name" value="FAD_binding_1"/>
    <property type="match status" value="1"/>
</dbReference>
<gene>
    <name evidence="22" type="ORF">H2204_011445</name>
</gene>
<comment type="similarity">
    <text evidence="19">In the C-terminal section; belongs to the flavoprotein pyridine nucleotide cytochrome reductase family.</text>
</comment>
<reference evidence="22" key="1">
    <citation type="submission" date="2022-10" db="EMBL/GenBank/DDBJ databases">
        <title>Culturing micro-colonial fungi from biological soil crusts in the Mojave desert and describing Neophaeococcomyces mojavensis, and introducing the new genera and species Taxawa tesnikishii.</title>
        <authorList>
            <person name="Kurbessoian T."/>
            <person name="Stajich J.E."/>
        </authorList>
    </citation>
    <scope>NUCLEOTIDE SEQUENCE</scope>
    <source>
        <strain evidence="22">TK_35</strain>
    </source>
</reference>
<keyword evidence="7 19" id="KW-0256">Endoplasmic reticulum</keyword>
<evidence type="ECO:0000259" key="21">
    <source>
        <dbReference type="PROSITE" id="PS51384"/>
    </source>
</evidence>
<evidence type="ECO:0000256" key="4">
    <source>
        <dbReference type="ARBA" id="ARBA00022630"/>
    </source>
</evidence>
<dbReference type="PANTHER" id="PTHR19384">
    <property type="entry name" value="NITRIC OXIDE SYNTHASE-RELATED"/>
    <property type="match status" value="1"/>
</dbReference>
<evidence type="ECO:0000256" key="3">
    <source>
        <dbReference type="ARBA" id="ARBA00022516"/>
    </source>
</evidence>
<dbReference type="EMBL" id="JAPDRN010000105">
    <property type="protein sequence ID" value="KAJ9622836.1"/>
    <property type="molecule type" value="Genomic_DNA"/>
</dbReference>
<dbReference type="Pfam" id="PF00175">
    <property type="entry name" value="NAD_binding_1"/>
    <property type="match status" value="1"/>
</dbReference>
<dbReference type="Gene3D" id="1.20.990.10">
    <property type="entry name" value="NADPH-cytochrome p450 Reductase, Chain A, domain 3"/>
    <property type="match status" value="1"/>
</dbReference>
<dbReference type="InterPro" id="IPR023173">
    <property type="entry name" value="NADPH_Cyt_P450_Rdtase_alpha"/>
</dbReference>
<dbReference type="InterPro" id="IPR003097">
    <property type="entry name" value="CysJ-like_FAD-binding"/>
</dbReference>
<comment type="caution">
    <text evidence="22">The sequence shown here is derived from an EMBL/GenBank/DDBJ whole genome shotgun (WGS) entry which is preliminary data.</text>
</comment>
<evidence type="ECO:0000256" key="16">
    <source>
        <dbReference type="ARBA" id="ARBA00023166"/>
    </source>
</evidence>
<comment type="catalytic activity">
    <reaction evidence="18 19">
        <text>2 oxidized [cytochrome P450] + NADPH = 2 reduced [cytochrome P450] + NADP(+) + H(+)</text>
        <dbReference type="Rhea" id="RHEA:24040"/>
        <dbReference type="Rhea" id="RHEA-COMP:14627"/>
        <dbReference type="Rhea" id="RHEA-COMP:14628"/>
        <dbReference type="ChEBI" id="CHEBI:15378"/>
        <dbReference type="ChEBI" id="CHEBI:55376"/>
        <dbReference type="ChEBI" id="CHEBI:57783"/>
        <dbReference type="ChEBI" id="CHEBI:58349"/>
        <dbReference type="ChEBI" id="CHEBI:60344"/>
        <dbReference type="EC" id="1.6.2.4"/>
    </reaction>
</comment>
<dbReference type="InterPro" id="IPR008254">
    <property type="entry name" value="Flavodoxin/NO_synth"/>
</dbReference>
<organism evidence="22 23">
    <name type="scientific">Knufia peltigerae</name>
    <dbReference type="NCBI Taxonomy" id="1002370"/>
    <lineage>
        <taxon>Eukaryota</taxon>
        <taxon>Fungi</taxon>
        <taxon>Dikarya</taxon>
        <taxon>Ascomycota</taxon>
        <taxon>Pezizomycotina</taxon>
        <taxon>Eurotiomycetes</taxon>
        <taxon>Chaetothyriomycetidae</taxon>
        <taxon>Chaetothyriales</taxon>
        <taxon>Trichomeriaceae</taxon>
        <taxon>Knufia</taxon>
    </lineage>
</organism>
<dbReference type="GO" id="GO:0010181">
    <property type="term" value="F:FMN binding"/>
    <property type="evidence" value="ECO:0007669"/>
    <property type="project" value="InterPro"/>
</dbReference>
<evidence type="ECO:0000256" key="5">
    <source>
        <dbReference type="ARBA" id="ARBA00022643"/>
    </source>
</evidence>
<dbReference type="InterPro" id="IPR023208">
    <property type="entry name" value="P450R"/>
</dbReference>
<name>A0AA38XV50_9EURO</name>
<keyword evidence="10" id="KW-0752">Steroid biosynthesis</keyword>
<dbReference type="PIRSF" id="PIRSF000208">
    <property type="entry name" value="P450R"/>
    <property type="match status" value="1"/>
</dbReference>
<evidence type="ECO:0000256" key="8">
    <source>
        <dbReference type="ARBA" id="ARBA00022827"/>
    </source>
</evidence>
<keyword evidence="13" id="KW-0756">Sterol biosynthesis</keyword>
<keyword evidence="23" id="KW-1185">Reference proteome</keyword>
<dbReference type="AlphaFoldDB" id="A0AA38XV50"/>
<keyword evidence="8" id="KW-0274">FAD</keyword>
<dbReference type="InterPro" id="IPR001094">
    <property type="entry name" value="Flavdoxin-like"/>
</dbReference>
<comment type="subcellular location">
    <subcellularLocation>
        <location evidence="19">Endoplasmic reticulum membrane</location>
    </subcellularLocation>
</comment>
<dbReference type="EC" id="1.6.2.4" evidence="19"/>
<evidence type="ECO:0000256" key="18">
    <source>
        <dbReference type="ARBA" id="ARBA00049342"/>
    </source>
</evidence>
<dbReference type="Gene3D" id="2.40.30.10">
    <property type="entry name" value="Translation factors"/>
    <property type="match status" value="1"/>
</dbReference>
<keyword evidence="11" id="KW-1133">Transmembrane helix</keyword>
<dbReference type="Pfam" id="PF00258">
    <property type="entry name" value="Flavodoxin_1"/>
    <property type="match status" value="1"/>
</dbReference>
<comment type="cofactor">
    <cofactor evidence="2">
        <name>FAD</name>
        <dbReference type="ChEBI" id="CHEBI:57692"/>
    </cofactor>
</comment>
<keyword evidence="15 19" id="KW-0472">Membrane</keyword>
<dbReference type="InterPro" id="IPR039261">
    <property type="entry name" value="FNR_nucleotide-bd"/>
</dbReference>
<evidence type="ECO:0000256" key="17">
    <source>
        <dbReference type="ARBA" id="ARBA00023221"/>
    </source>
</evidence>
<evidence type="ECO:0000256" key="11">
    <source>
        <dbReference type="ARBA" id="ARBA00022989"/>
    </source>
</evidence>
<keyword evidence="3" id="KW-0444">Lipid biosynthesis</keyword>
<comment type="function">
    <text evidence="19">This enzyme is required for electron transfer from NADP to cytochrome P450.</text>
</comment>
<dbReference type="SUPFAM" id="SSF52218">
    <property type="entry name" value="Flavoproteins"/>
    <property type="match status" value="1"/>
</dbReference>
<dbReference type="InterPro" id="IPR017927">
    <property type="entry name" value="FAD-bd_FR_type"/>
</dbReference>
<dbReference type="Gene3D" id="3.40.50.80">
    <property type="entry name" value="Nucleotide-binding domain of ferredoxin-NADP reductase (FNR) module"/>
    <property type="match status" value="1"/>
</dbReference>
<evidence type="ECO:0000256" key="13">
    <source>
        <dbReference type="ARBA" id="ARBA00023011"/>
    </source>
</evidence>
<dbReference type="GO" id="GO:0005829">
    <property type="term" value="C:cytosol"/>
    <property type="evidence" value="ECO:0007669"/>
    <property type="project" value="TreeGrafter"/>
</dbReference>
<dbReference type="PROSITE" id="PS51384">
    <property type="entry name" value="FAD_FR"/>
    <property type="match status" value="1"/>
</dbReference>
<evidence type="ECO:0000256" key="15">
    <source>
        <dbReference type="ARBA" id="ARBA00023136"/>
    </source>
</evidence>
<dbReference type="InterPro" id="IPR001709">
    <property type="entry name" value="Flavoprot_Pyr_Nucl_cyt_Rdtase"/>
</dbReference>
<evidence type="ECO:0000259" key="20">
    <source>
        <dbReference type="PROSITE" id="PS50902"/>
    </source>
</evidence>
<protein>
    <recommendedName>
        <fullName evidence="19">NADPH--cytochrome P450 reductase</fullName>
        <ecNumber evidence="19">1.6.2.4</ecNumber>
    </recommendedName>
</protein>
<evidence type="ECO:0000256" key="7">
    <source>
        <dbReference type="ARBA" id="ARBA00022824"/>
    </source>
</evidence>
<dbReference type="InterPro" id="IPR017938">
    <property type="entry name" value="Riboflavin_synthase-like_b-brl"/>
</dbReference>
<evidence type="ECO:0000256" key="6">
    <source>
        <dbReference type="ARBA" id="ARBA00022692"/>
    </source>
</evidence>
<accession>A0AA38XV50</accession>
<keyword evidence="6" id="KW-0812">Transmembrane</keyword>